<name>A0A2T8IFL7_9POAL</name>
<feature type="compositionally biased region" description="Pro residues" evidence="1">
    <location>
        <begin position="51"/>
        <end position="69"/>
    </location>
</feature>
<organism evidence="3">
    <name type="scientific">Panicum hallii</name>
    <dbReference type="NCBI Taxonomy" id="206008"/>
    <lineage>
        <taxon>Eukaryota</taxon>
        <taxon>Viridiplantae</taxon>
        <taxon>Streptophyta</taxon>
        <taxon>Embryophyta</taxon>
        <taxon>Tracheophyta</taxon>
        <taxon>Spermatophyta</taxon>
        <taxon>Magnoliopsida</taxon>
        <taxon>Liliopsida</taxon>
        <taxon>Poales</taxon>
        <taxon>Poaceae</taxon>
        <taxon>PACMAD clade</taxon>
        <taxon>Panicoideae</taxon>
        <taxon>Panicodae</taxon>
        <taxon>Paniceae</taxon>
        <taxon>Panicinae</taxon>
        <taxon>Panicum</taxon>
        <taxon>Panicum sect. Panicum</taxon>
    </lineage>
</organism>
<sequence>MEILASMSMACSPSALVVLAVALLMFVSASPQAQAFTPLPAPSGPTRAPRQPTPAPSPALAPPPTPAAAPAPSSQVCPTTGFSSLKEFKEAFDQYAARRIFLVLVPAGSPESGTHAISAKLRRAGLIPCVCRSRVFVVTGPIQCEDA</sequence>
<dbReference type="Gramene" id="PVH36467">
    <property type="protein sequence ID" value="PVH36467"/>
    <property type="gene ID" value="PAHAL_6G078200"/>
</dbReference>
<evidence type="ECO:0000256" key="1">
    <source>
        <dbReference type="SAM" id="MobiDB-lite"/>
    </source>
</evidence>
<dbReference type="Proteomes" id="UP000243499">
    <property type="component" value="Chromosome 6"/>
</dbReference>
<proteinExistence type="predicted"/>
<feature type="signal peptide" evidence="2">
    <location>
        <begin position="1"/>
        <end position="35"/>
    </location>
</feature>
<accession>A0A2T8IFL7</accession>
<dbReference type="AlphaFoldDB" id="A0A2T8IFL7"/>
<evidence type="ECO:0000313" key="3">
    <source>
        <dbReference type="EMBL" id="PVH36467.1"/>
    </source>
</evidence>
<dbReference type="EMBL" id="CM008051">
    <property type="protein sequence ID" value="PVH36467.1"/>
    <property type="molecule type" value="Genomic_DNA"/>
</dbReference>
<feature type="region of interest" description="Disordered" evidence="1">
    <location>
        <begin position="38"/>
        <end position="78"/>
    </location>
</feature>
<feature type="chain" id="PRO_5015489775" evidence="2">
    <location>
        <begin position="36"/>
        <end position="147"/>
    </location>
</feature>
<gene>
    <name evidence="3" type="ORF">PAHAL_6G078200</name>
</gene>
<evidence type="ECO:0000256" key="2">
    <source>
        <dbReference type="SAM" id="SignalP"/>
    </source>
</evidence>
<keyword evidence="2" id="KW-0732">Signal</keyword>
<reference evidence="3" key="1">
    <citation type="submission" date="2018-04" db="EMBL/GenBank/DDBJ databases">
        <title>WGS assembly of Panicum hallii.</title>
        <authorList>
            <person name="Lovell J."/>
            <person name="Jenkins J."/>
            <person name="Lowry D."/>
            <person name="Mamidi S."/>
            <person name="Sreedasyam A."/>
            <person name="Weng X."/>
            <person name="Barry K."/>
            <person name="Bonette J."/>
            <person name="Campitelli B."/>
            <person name="Daum C."/>
            <person name="Gordon S."/>
            <person name="Gould B."/>
            <person name="Lipzen A."/>
            <person name="Macqueen A."/>
            <person name="Palacio-Mejia J."/>
            <person name="Plott C."/>
            <person name="Shakirov E."/>
            <person name="Shu S."/>
            <person name="Yoshinaga Y."/>
            <person name="Zane M."/>
            <person name="Rokhsar D."/>
            <person name="Grimwood J."/>
            <person name="Schmutz J."/>
            <person name="Juenger T."/>
        </authorList>
    </citation>
    <scope>NUCLEOTIDE SEQUENCE [LARGE SCALE GENOMIC DNA]</scope>
    <source>
        <strain evidence="3">FIL2</strain>
    </source>
</reference>
<protein>
    <submittedName>
        <fullName evidence="3">Uncharacterized protein</fullName>
    </submittedName>
</protein>